<dbReference type="EMBL" id="CP019697">
    <property type="protein sequence ID" value="AQS50393.1"/>
    <property type="molecule type" value="Genomic_DNA"/>
</dbReference>
<evidence type="ECO:0000259" key="1">
    <source>
        <dbReference type="Pfam" id="PF13649"/>
    </source>
</evidence>
<dbReference type="Gene3D" id="3.40.50.150">
    <property type="entry name" value="Vaccinia Virus protein VP39"/>
    <property type="match status" value="1"/>
</dbReference>
<dbReference type="Pfam" id="PF13649">
    <property type="entry name" value="Methyltransf_25"/>
    <property type="match status" value="1"/>
</dbReference>
<gene>
    <name evidence="2" type="ORF">PAEH1_00445</name>
</gene>
<accession>A0A1U9JX65</accession>
<evidence type="ECO:0000313" key="2">
    <source>
        <dbReference type="EMBL" id="AQS50393.1"/>
    </source>
</evidence>
<protein>
    <recommendedName>
        <fullName evidence="1">Methyltransferase domain-containing protein</fullName>
    </recommendedName>
</protein>
<dbReference type="InterPro" id="IPR041698">
    <property type="entry name" value="Methyltransf_25"/>
</dbReference>
<evidence type="ECO:0000313" key="3">
    <source>
        <dbReference type="Proteomes" id="UP000189369"/>
    </source>
</evidence>
<feature type="domain" description="Methyltransferase" evidence="1">
    <location>
        <begin position="43"/>
        <end position="139"/>
    </location>
</feature>
<dbReference type="STRING" id="643674.PAEH1_00445"/>
<dbReference type="InterPro" id="IPR029063">
    <property type="entry name" value="SAM-dependent_MTases_sf"/>
</dbReference>
<name>A0A1U9JX65_9BURK</name>
<organism evidence="2 3">
    <name type="scientific">Paenalcaligenes hominis</name>
    <dbReference type="NCBI Taxonomy" id="643674"/>
    <lineage>
        <taxon>Bacteria</taxon>
        <taxon>Pseudomonadati</taxon>
        <taxon>Pseudomonadota</taxon>
        <taxon>Betaproteobacteria</taxon>
        <taxon>Burkholderiales</taxon>
        <taxon>Alcaligenaceae</taxon>
        <taxon>Paenalcaligenes</taxon>
    </lineage>
</organism>
<dbReference type="OrthoDB" id="116799at2"/>
<dbReference type="CDD" id="cd02440">
    <property type="entry name" value="AdoMet_MTases"/>
    <property type="match status" value="1"/>
</dbReference>
<dbReference type="KEGG" id="phn:PAEH1_00445"/>
<dbReference type="SUPFAM" id="SSF53335">
    <property type="entry name" value="S-adenosyl-L-methionine-dependent methyltransferases"/>
    <property type="match status" value="1"/>
</dbReference>
<proteinExistence type="predicted"/>
<reference evidence="2 3" key="1">
    <citation type="submission" date="2017-01" db="EMBL/GenBank/DDBJ databases">
        <title>Complete Genome Sequence of Paenalcaligenes hominis, Isolated from a paraplegic Patient with neurogenic bladder.</title>
        <authorList>
            <person name="Mukhopadhyay R."/>
            <person name="Joaquin J."/>
            <person name="Hogue R."/>
            <person name="Kilaru A."/>
            <person name="Jospin G."/>
            <person name="Mars K."/>
            <person name="Eisen J.A."/>
            <person name="Chaturvedi V."/>
        </authorList>
    </citation>
    <scope>NUCLEOTIDE SEQUENCE [LARGE SCALE GENOMIC DNA]</scope>
    <source>
        <strain evidence="2 3">15S00501</strain>
    </source>
</reference>
<dbReference type="Proteomes" id="UP000189369">
    <property type="component" value="Chromosome"/>
</dbReference>
<dbReference type="AlphaFoldDB" id="A0A1U9JX65"/>
<sequence>MTDFDALYRQHSDPWQIRSSWYERRKRELLLACLPKEHYRKTLELGCGTGEMTAQLAQRSTTVHAVDLSPIALQRCHQHLKAMGIHNVHTSCVRVPEVWPINEPCEFDLLVVSEFAYYLEDTEIDGFIEGCQRALETGGDWLMCHYLPSFHDRRQDTQWLHQRITDTLNKEPIVTHSDEAFLLNIWRQTD</sequence>